<dbReference type="GO" id="GO:0004252">
    <property type="term" value="F:serine-type endopeptidase activity"/>
    <property type="evidence" value="ECO:0007669"/>
    <property type="project" value="UniProtKB-EC"/>
</dbReference>
<sequence>MQGSYSQIAEALNYAADKMVRVVNMSFGGPPSEALRATLDVAASRGMSLVVAAGNHRCDFASVHAEACLSPKGVVKGFPAAYGDLFPNLIAVAAIAANGKPTRFTNFDSSKNPKIHVLAPGENIITCSDASKEGKACT</sequence>
<dbReference type="EC" id="3.4.21.62" evidence="6"/>
<name>U6GSS3_9EIME</name>
<evidence type="ECO:0000256" key="5">
    <source>
        <dbReference type="ARBA" id="ARBA00023529"/>
    </source>
</evidence>
<evidence type="ECO:0000256" key="2">
    <source>
        <dbReference type="ARBA" id="ARBA00022670"/>
    </source>
</evidence>
<keyword evidence="10" id="KW-1185">Reference proteome</keyword>
<dbReference type="Gene3D" id="3.40.50.200">
    <property type="entry name" value="Peptidase S8/S53 domain"/>
    <property type="match status" value="1"/>
</dbReference>
<evidence type="ECO:0000256" key="4">
    <source>
        <dbReference type="ARBA" id="ARBA00022825"/>
    </source>
</evidence>
<dbReference type="Proteomes" id="UP000018201">
    <property type="component" value="Unassembled WGS sequence"/>
</dbReference>
<evidence type="ECO:0000256" key="6">
    <source>
        <dbReference type="ARBA" id="ARBA00023619"/>
    </source>
</evidence>
<keyword evidence="3" id="KW-0378">Hydrolase</keyword>
<dbReference type="SUPFAM" id="SSF52743">
    <property type="entry name" value="Subtilisin-like"/>
    <property type="match status" value="1"/>
</dbReference>
<protein>
    <recommendedName>
        <fullName evidence="6">subtilisin</fullName>
        <ecNumber evidence="6">3.4.21.62</ecNumber>
    </recommendedName>
</protein>
<comment type="catalytic activity">
    <reaction evidence="5">
        <text>Hydrolysis of proteins with broad specificity for peptide bonds, and a preference for a large uncharged residue in P1. Hydrolyzes peptide amides.</text>
        <dbReference type="EC" id="3.4.21.62"/>
    </reaction>
</comment>
<accession>U6GSS3</accession>
<reference evidence="9" key="1">
    <citation type="submission" date="2013-10" db="EMBL/GenBank/DDBJ databases">
        <title>Genomic analysis of the causative agents of coccidiosis in chickens.</title>
        <authorList>
            <person name="Reid A.J."/>
            <person name="Blake D."/>
            <person name="Billington K."/>
            <person name="Browne H."/>
            <person name="Dunn M."/>
            <person name="Hung S."/>
            <person name="Kawahara F."/>
            <person name="Miranda-Saavedra D."/>
            <person name="Mourier T."/>
            <person name="Nagra H."/>
            <person name="Otto T.D."/>
            <person name="Rawlings N."/>
            <person name="Sanchez A."/>
            <person name="Sanders M."/>
            <person name="Subramaniam C."/>
            <person name="Tay Y."/>
            <person name="Dear P."/>
            <person name="Doerig C."/>
            <person name="Gruber A."/>
            <person name="Parkinson J."/>
            <person name="Shirley M."/>
            <person name="Wan K.L."/>
            <person name="Berriman M."/>
            <person name="Tomley F."/>
            <person name="Pain A."/>
        </authorList>
    </citation>
    <scope>NUCLEOTIDE SEQUENCE [LARGE SCALE GENOMIC DNA]</scope>
    <source>
        <strain evidence="9">Houghton</strain>
    </source>
</reference>
<gene>
    <name evidence="9" type="ORF">EPH_0056310</name>
</gene>
<dbReference type="Pfam" id="PF00082">
    <property type="entry name" value="Peptidase_S8"/>
    <property type="match status" value="1"/>
</dbReference>
<evidence type="ECO:0000313" key="9">
    <source>
        <dbReference type="EMBL" id="CDI83306.1"/>
    </source>
</evidence>
<keyword evidence="2 9" id="KW-0645">Protease</keyword>
<dbReference type="InterPro" id="IPR000209">
    <property type="entry name" value="Peptidase_S8/S53_dom"/>
</dbReference>
<dbReference type="PROSITE" id="PS51892">
    <property type="entry name" value="SUBTILASE"/>
    <property type="match status" value="1"/>
</dbReference>
<evidence type="ECO:0000256" key="3">
    <source>
        <dbReference type="ARBA" id="ARBA00022801"/>
    </source>
</evidence>
<dbReference type="PANTHER" id="PTHR43806">
    <property type="entry name" value="PEPTIDASE S8"/>
    <property type="match status" value="1"/>
</dbReference>
<reference evidence="9" key="2">
    <citation type="submission" date="2013-10" db="EMBL/GenBank/DDBJ databases">
        <authorList>
            <person name="Aslett M."/>
        </authorList>
    </citation>
    <scope>NUCLEOTIDE SEQUENCE [LARGE SCALE GENOMIC DNA]</scope>
    <source>
        <strain evidence="9">Houghton</strain>
    </source>
</reference>
<proteinExistence type="inferred from homology"/>
<comment type="similarity">
    <text evidence="1 7">Belongs to the peptidase S8 family.</text>
</comment>
<dbReference type="PANTHER" id="PTHR43806:SF11">
    <property type="entry name" value="CEREVISIN-RELATED"/>
    <property type="match status" value="1"/>
</dbReference>
<dbReference type="OrthoDB" id="330552at2759"/>
<evidence type="ECO:0000256" key="1">
    <source>
        <dbReference type="ARBA" id="ARBA00011073"/>
    </source>
</evidence>
<feature type="domain" description="Peptidase S8/S53" evidence="8">
    <location>
        <begin position="2"/>
        <end position="126"/>
    </location>
</feature>
<organism evidence="9 10">
    <name type="scientific">Eimeria praecox</name>
    <dbReference type="NCBI Taxonomy" id="51316"/>
    <lineage>
        <taxon>Eukaryota</taxon>
        <taxon>Sar</taxon>
        <taxon>Alveolata</taxon>
        <taxon>Apicomplexa</taxon>
        <taxon>Conoidasida</taxon>
        <taxon>Coccidia</taxon>
        <taxon>Eucoccidiorida</taxon>
        <taxon>Eimeriorina</taxon>
        <taxon>Eimeriidae</taxon>
        <taxon>Eimeria</taxon>
    </lineage>
</organism>
<dbReference type="EMBL" id="HG692585">
    <property type="protein sequence ID" value="CDI83306.1"/>
    <property type="molecule type" value="Genomic_DNA"/>
</dbReference>
<dbReference type="AlphaFoldDB" id="U6GSS3"/>
<dbReference type="VEuPathDB" id="ToxoDB:EPH_0056310"/>
<evidence type="ECO:0000313" key="10">
    <source>
        <dbReference type="Proteomes" id="UP000018201"/>
    </source>
</evidence>
<dbReference type="GO" id="GO:0006508">
    <property type="term" value="P:proteolysis"/>
    <property type="evidence" value="ECO:0007669"/>
    <property type="project" value="UniProtKB-KW"/>
</dbReference>
<keyword evidence="4" id="KW-0720">Serine protease</keyword>
<dbReference type="InterPro" id="IPR050131">
    <property type="entry name" value="Peptidase_S8_subtilisin-like"/>
</dbReference>
<evidence type="ECO:0000259" key="8">
    <source>
        <dbReference type="Pfam" id="PF00082"/>
    </source>
</evidence>
<comment type="caution">
    <text evidence="7">Lacks conserved residue(s) required for the propagation of feature annotation.</text>
</comment>
<evidence type="ECO:0000256" key="7">
    <source>
        <dbReference type="PROSITE-ProRule" id="PRU01240"/>
    </source>
</evidence>
<dbReference type="InterPro" id="IPR036852">
    <property type="entry name" value="Peptidase_S8/S53_dom_sf"/>
</dbReference>